<evidence type="ECO:0000256" key="6">
    <source>
        <dbReference type="PROSITE-ProRule" id="PRU01052"/>
    </source>
</evidence>
<keyword evidence="4" id="KW-0391">Immunity</keyword>
<dbReference type="CDD" id="cd16269">
    <property type="entry name" value="GBP_C"/>
    <property type="match status" value="1"/>
</dbReference>
<sequence length="621" mass="71398">FKTIMEAPICLIENQNEQLMVNPNALKILDKISQPVLVVAIVGLYRTGKSYLMNRLAGQSHGFQVGPTVESVTKGIWMLCIPHPSKPNHTLVLLDIEGLGNVKKADPKNDSWIFALAVLLSSTFVYNSMKTIDNQALEQLHYVTELTELIRAKSSSRSDEVEDSTEFVSFFPDFVWVVRDFTLELEIDGSPITEDEYLEDALKLIPGRNPKIQNSNLSREYIRHFFPKRKCFVFHQPTSDHNLLRQIGGVPEEKLDFNFQVKLKEFCSYILDHAETKTLREGIVITGNRLGTLVETYVDAINSGAVPCLENAVTTLAQRENSAAVQKAADHYSKQMAQRLRLPTDTLQELLDMHATCEREAIALFMEHSFKDDKREFQKNLVETIKKKKEDFTMQNEEASDKYCQAVLKQLSEPLIESISRRTFSVPGGYSLYLEVKKKIEQDYAQVPRKGVKANEILLSFLQRQVPIEESILQSDRAVSDAEKAKAVLKARIEEAEKNQEMLKGEYQNQQIKDLQRSFEENMKQLERKTQRETESSLKMLKKMLEHKLKLHGELLDEGCTKQPEMLNEQINELREEIKTTKKNKFFRILEEIIQRRFFCLCCDSYIIVQTNTSNPSIQVM</sequence>
<dbReference type="InterPro" id="IPR037684">
    <property type="entry name" value="GBP_C"/>
</dbReference>
<evidence type="ECO:0000256" key="4">
    <source>
        <dbReference type="ARBA" id="ARBA00022859"/>
    </source>
</evidence>
<dbReference type="AlphaFoldDB" id="G3SU17"/>
<dbReference type="eggNOG" id="KOG2037">
    <property type="taxonomic scope" value="Eukaryota"/>
</dbReference>
<dbReference type="Gene3D" id="1.20.1000.10">
    <property type="entry name" value="Guanylate-binding protein, C-terminal domain"/>
    <property type="match status" value="1"/>
</dbReference>
<keyword evidence="10" id="KW-1185">Reference proteome</keyword>
<keyword evidence="3" id="KW-0378">Hydrolase</keyword>
<dbReference type="Ensembl" id="ENSLAFT00000004320.3">
    <property type="protein sequence ID" value="ENSLAFP00000003603.3"/>
    <property type="gene ID" value="ENSLAFG00000030117.1"/>
</dbReference>
<dbReference type="InterPro" id="IPR036543">
    <property type="entry name" value="Guanylate-bd_C_sf"/>
</dbReference>
<dbReference type="PANTHER" id="PTHR10751">
    <property type="entry name" value="GUANYLATE BINDING PROTEIN"/>
    <property type="match status" value="1"/>
</dbReference>
<dbReference type="GO" id="GO:0005525">
    <property type="term" value="F:GTP binding"/>
    <property type="evidence" value="ECO:0007669"/>
    <property type="project" value="UniProtKB-KW"/>
</dbReference>
<proteinExistence type="inferred from homology"/>
<keyword evidence="7" id="KW-0175">Coiled coil</keyword>
<dbReference type="InterPro" id="IPR027417">
    <property type="entry name" value="P-loop_NTPase"/>
</dbReference>
<evidence type="ECO:0000313" key="10">
    <source>
        <dbReference type="Proteomes" id="UP000007646"/>
    </source>
</evidence>
<keyword evidence="5" id="KW-0342">GTP-binding</keyword>
<reference evidence="9" key="3">
    <citation type="submission" date="2025-09" db="UniProtKB">
        <authorList>
            <consortium name="Ensembl"/>
        </authorList>
    </citation>
    <scope>IDENTIFICATION</scope>
    <source>
        <strain evidence="9">Isolate ISIS603380</strain>
    </source>
</reference>
<dbReference type="Gene3D" id="3.40.50.300">
    <property type="entry name" value="P-loop containing nucleotide triphosphate hydrolases"/>
    <property type="match status" value="1"/>
</dbReference>
<dbReference type="GO" id="GO:0003924">
    <property type="term" value="F:GTPase activity"/>
    <property type="evidence" value="ECO:0007669"/>
    <property type="project" value="InterPro"/>
</dbReference>
<evidence type="ECO:0000256" key="7">
    <source>
        <dbReference type="SAM" id="Coils"/>
    </source>
</evidence>
<evidence type="ECO:0000256" key="2">
    <source>
        <dbReference type="ARBA" id="ARBA00022741"/>
    </source>
</evidence>
<protein>
    <recommendedName>
        <fullName evidence="8">GB1/RHD3-type G domain-containing protein</fullName>
    </recommendedName>
</protein>
<dbReference type="InParanoid" id="G3SU17"/>
<dbReference type="CDD" id="cd01851">
    <property type="entry name" value="GBP"/>
    <property type="match status" value="1"/>
</dbReference>
<feature type="coiled-coil region" evidence="7">
    <location>
        <begin position="479"/>
        <end position="536"/>
    </location>
</feature>
<dbReference type="Pfam" id="PF02841">
    <property type="entry name" value="GBP_C"/>
    <property type="match status" value="1"/>
</dbReference>
<reference evidence="9 10" key="1">
    <citation type="submission" date="2009-06" db="EMBL/GenBank/DDBJ databases">
        <title>The Genome Sequence of Loxodonta africana (African elephant).</title>
        <authorList>
            <person name="Di Palma F."/>
            <person name="Heiman D."/>
            <person name="Young S."/>
            <person name="Johnson J."/>
            <person name="Lander E.S."/>
            <person name="Lindblad-Toh K."/>
        </authorList>
    </citation>
    <scope>NUCLEOTIDE SEQUENCE [LARGE SCALE GENOMIC DNA]</scope>
    <source>
        <strain evidence="9 10">Isolate ISIS603380</strain>
    </source>
</reference>
<organism evidence="9 10">
    <name type="scientific">Loxodonta africana</name>
    <name type="common">African elephant</name>
    <dbReference type="NCBI Taxonomy" id="9785"/>
    <lineage>
        <taxon>Eukaryota</taxon>
        <taxon>Metazoa</taxon>
        <taxon>Chordata</taxon>
        <taxon>Craniata</taxon>
        <taxon>Vertebrata</taxon>
        <taxon>Euteleostomi</taxon>
        <taxon>Mammalia</taxon>
        <taxon>Eutheria</taxon>
        <taxon>Afrotheria</taxon>
        <taxon>Proboscidea</taxon>
        <taxon>Elephantidae</taxon>
        <taxon>Loxodonta</taxon>
    </lineage>
</organism>
<dbReference type="PROSITE" id="PS51715">
    <property type="entry name" value="G_GB1_RHD3"/>
    <property type="match status" value="1"/>
</dbReference>
<comment type="similarity">
    <text evidence="6">Belongs to the TRAFAC class dynamin-like GTPase superfamily. GB1/RHD3 GTPase family.</text>
</comment>
<evidence type="ECO:0000256" key="1">
    <source>
        <dbReference type="ARBA" id="ARBA00022588"/>
    </source>
</evidence>
<dbReference type="GeneTree" id="ENSGT00940000162370"/>
<dbReference type="Proteomes" id="UP000007646">
    <property type="component" value="Unassembled WGS sequence"/>
</dbReference>
<evidence type="ECO:0000256" key="3">
    <source>
        <dbReference type="ARBA" id="ARBA00022801"/>
    </source>
</evidence>
<dbReference type="HOGENOM" id="CLU_018608_2_1_1"/>
<reference evidence="9" key="2">
    <citation type="submission" date="2025-08" db="UniProtKB">
        <authorList>
            <consortium name="Ensembl"/>
        </authorList>
    </citation>
    <scope>IDENTIFICATION</scope>
    <source>
        <strain evidence="9">Isolate ISIS603380</strain>
    </source>
</reference>
<dbReference type="Pfam" id="PF02263">
    <property type="entry name" value="GBP"/>
    <property type="match status" value="1"/>
</dbReference>
<dbReference type="OMA" id="MGTINHY"/>
<name>G3SU17_LOXAF</name>
<dbReference type="SUPFAM" id="SSF48340">
    <property type="entry name" value="Interferon-induced guanylate-binding protein 1 (GBP1), C-terminal domain"/>
    <property type="match status" value="1"/>
</dbReference>
<accession>G3SU17</accession>
<dbReference type="FunFam" id="1.20.1000.10:FF:000001">
    <property type="entry name" value="Guanylate binding protein 1"/>
    <property type="match status" value="1"/>
</dbReference>
<dbReference type="SUPFAM" id="SSF52540">
    <property type="entry name" value="P-loop containing nucleoside triphosphate hydrolases"/>
    <property type="match status" value="1"/>
</dbReference>
<feature type="domain" description="GB1/RHD3-type G" evidence="8">
    <location>
        <begin position="33"/>
        <end position="275"/>
    </location>
</feature>
<dbReference type="GO" id="GO:0045087">
    <property type="term" value="P:innate immune response"/>
    <property type="evidence" value="ECO:0007669"/>
    <property type="project" value="UniProtKB-KW"/>
</dbReference>
<evidence type="ECO:0000259" key="8">
    <source>
        <dbReference type="PROSITE" id="PS51715"/>
    </source>
</evidence>
<dbReference type="FunFam" id="3.40.50.300:FF:000422">
    <property type="entry name" value="Guanylate-binding protein 1"/>
    <property type="match status" value="1"/>
</dbReference>
<dbReference type="InterPro" id="IPR003191">
    <property type="entry name" value="Guanylate-bd/ATL_C"/>
</dbReference>
<keyword evidence="2" id="KW-0547">Nucleotide-binding</keyword>
<dbReference type="InterPro" id="IPR030386">
    <property type="entry name" value="G_GB1_RHD3_dom"/>
</dbReference>
<dbReference type="InterPro" id="IPR015894">
    <property type="entry name" value="Guanylate-bd_N"/>
</dbReference>
<keyword evidence="1" id="KW-0399">Innate immunity</keyword>
<evidence type="ECO:0000256" key="5">
    <source>
        <dbReference type="ARBA" id="ARBA00023134"/>
    </source>
</evidence>
<evidence type="ECO:0000313" key="9">
    <source>
        <dbReference type="Ensembl" id="ENSLAFP00000003603.3"/>
    </source>
</evidence>